<protein>
    <submittedName>
        <fullName evidence="3">Transcriptional regulator</fullName>
    </submittedName>
</protein>
<name>A0A0M3JP73_ANISI</name>
<evidence type="ECO:0000313" key="1">
    <source>
        <dbReference type="EMBL" id="VDK37746.1"/>
    </source>
</evidence>
<evidence type="ECO:0000313" key="2">
    <source>
        <dbReference type="Proteomes" id="UP000267096"/>
    </source>
</evidence>
<dbReference type="Proteomes" id="UP000267096">
    <property type="component" value="Unassembled WGS sequence"/>
</dbReference>
<keyword evidence="2" id="KW-1185">Reference proteome</keyword>
<dbReference type="EMBL" id="UYRR01027409">
    <property type="protein sequence ID" value="VDK37746.1"/>
    <property type="molecule type" value="Genomic_DNA"/>
</dbReference>
<reference evidence="1 2" key="2">
    <citation type="submission" date="2018-11" db="EMBL/GenBank/DDBJ databases">
        <authorList>
            <consortium name="Pathogen Informatics"/>
        </authorList>
    </citation>
    <scope>NUCLEOTIDE SEQUENCE [LARGE SCALE GENOMIC DNA]</scope>
</reference>
<sequence length="34" mass="3969">MNDAKLERLRGRYEYVRAAVNSRSVEVPRETTDS</sequence>
<proteinExistence type="predicted"/>
<evidence type="ECO:0000313" key="3">
    <source>
        <dbReference type="WBParaSite" id="ASIM_0000946601-mRNA-1"/>
    </source>
</evidence>
<dbReference type="AlphaFoldDB" id="A0A0M3JP73"/>
<reference evidence="3" key="1">
    <citation type="submission" date="2017-02" db="UniProtKB">
        <authorList>
            <consortium name="WormBaseParasite"/>
        </authorList>
    </citation>
    <scope>IDENTIFICATION</scope>
</reference>
<organism evidence="3">
    <name type="scientific">Anisakis simplex</name>
    <name type="common">Herring worm</name>
    <dbReference type="NCBI Taxonomy" id="6269"/>
    <lineage>
        <taxon>Eukaryota</taxon>
        <taxon>Metazoa</taxon>
        <taxon>Ecdysozoa</taxon>
        <taxon>Nematoda</taxon>
        <taxon>Chromadorea</taxon>
        <taxon>Rhabditida</taxon>
        <taxon>Spirurina</taxon>
        <taxon>Ascaridomorpha</taxon>
        <taxon>Ascaridoidea</taxon>
        <taxon>Anisakidae</taxon>
        <taxon>Anisakis</taxon>
        <taxon>Anisakis simplex complex</taxon>
    </lineage>
</organism>
<gene>
    <name evidence="1" type="ORF">ASIM_LOCUS9215</name>
</gene>
<dbReference type="WBParaSite" id="ASIM_0000946601-mRNA-1">
    <property type="protein sequence ID" value="ASIM_0000946601-mRNA-1"/>
    <property type="gene ID" value="ASIM_0000946601"/>
</dbReference>
<accession>A0A0M3JP73</accession>